<reference evidence="2 3" key="1">
    <citation type="submission" date="2018-03" db="EMBL/GenBank/DDBJ databases">
        <title>Comparative analysis of microorganisms from saline springs in Andes Mountain Range, Colombia.</title>
        <authorList>
            <person name="Rubin E."/>
        </authorList>
    </citation>
    <scope>NUCLEOTIDE SEQUENCE [LARGE SCALE GENOMIC DNA]</scope>
    <source>
        <strain evidence="2 3">CG 35</strain>
    </source>
</reference>
<dbReference type="SUPFAM" id="SSF56059">
    <property type="entry name" value="Glutathione synthetase ATP-binding domain-like"/>
    <property type="match status" value="1"/>
</dbReference>
<feature type="region of interest" description="Disordered" evidence="1">
    <location>
        <begin position="285"/>
        <end position="329"/>
    </location>
</feature>
<gene>
    <name evidence="2" type="ORF">BCL67_101140</name>
</gene>
<accession>A0A2T0YST0</accession>
<name>A0A2T0YST0_9MICC</name>
<comment type="caution">
    <text evidence="2">The sequence shown here is derived from an EMBL/GenBank/DDBJ whole genome shotgun (WGS) entry which is preliminary data.</text>
</comment>
<dbReference type="AlphaFoldDB" id="A0A2T0YST0"/>
<organism evidence="2 3">
    <name type="scientific">Nesterenkonia sandarakina</name>
    <dbReference type="NCBI Taxonomy" id="272918"/>
    <lineage>
        <taxon>Bacteria</taxon>
        <taxon>Bacillati</taxon>
        <taxon>Actinomycetota</taxon>
        <taxon>Actinomycetes</taxon>
        <taxon>Micrococcales</taxon>
        <taxon>Micrococcaceae</taxon>
        <taxon>Nesterenkonia</taxon>
    </lineage>
</organism>
<dbReference type="RefSeq" id="WP_146131041.1">
    <property type="nucleotide sequence ID" value="NZ_PVTY01000001.1"/>
</dbReference>
<dbReference type="Proteomes" id="UP000238217">
    <property type="component" value="Unassembled WGS sequence"/>
</dbReference>
<keyword evidence="3" id="KW-1185">Reference proteome</keyword>
<protein>
    <submittedName>
        <fullName evidence="2">Teichuronopeptide biosynthesis TupA-like protein</fullName>
    </submittedName>
</protein>
<proteinExistence type="predicted"/>
<evidence type="ECO:0000313" key="2">
    <source>
        <dbReference type="EMBL" id="PRZ18832.1"/>
    </source>
</evidence>
<dbReference type="InterPro" id="IPR029465">
    <property type="entry name" value="ATPgrasp_TupA"/>
</dbReference>
<sequence>MHPSFRRLLTPVPDPLLRRIMYRRKYGRWGNFSSPSRFTEFLTQRMLEDRSPEIAWTCDKRAMKAYAAERAPWINVPDTLWHGTDLNELDPSTLPDHWVIKPNHRSKAVYFGDRSTTIEDLRRVTKGWLLPYDRIAVGEWAYGQARRELIIEPRTGDGAPLRELNIFVFHGEFKILHTDMGRFRQYFAEVFYDRDWEPLDISNGGPRGAVEPRPKNFDDMVRAAEALAAGYEFMRVDLANVDGELWFGELTPYPSGGMDPFTPESVDIQMGAWWAGFDDVKDYPAELRDLTDQTPSSAATPPPAVEPVVRRARRAPSSRPVPQAVPLER</sequence>
<dbReference type="EMBL" id="PVTY01000001">
    <property type="protein sequence ID" value="PRZ18832.1"/>
    <property type="molecule type" value="Genomic_DNA"/>
</dbReference>
<evidence type="ECO:0000256" key="1">
    <source>
        <dbReference type="SAM" id="MobiDB-lite"/>
    </source>
</evidence>
<evidence type="ECO:0000313" key="3">
    <source>
        <dbReference type="Proteomes" id="UP000238217"/>
    </source>
</evidence>
<dbReference type="Pfam" id="PF14305">
    <property type="entry name" value="ATPgrasp_TupA"/>
    <property type="match status" value="1"/>
</dbReference>
<dbReference type="OrthoDB" id="9791827at2"/>